<protein>
    <submittedName>
        <fullName evidence="1">Uncharacterized protein</fullName>
    </submittedName>
</protein>
<evidence type="ECO:0000313" key="2">
    <source>
        <dbReference type="Proteomes" id="UP000249008"/>
    </source>
</evidence>
<dbReference type="GeneID" id="78453535"/>
<name>A0AAX2JDD2_9FUSO</name>
<evidence type="ECO:0000313" key="1">
    <source>
        <dbReference type="EMBL" id="SQJ08836.1"/>
    </source>
</evidence>
<dbReference type="KEGG" id="ful:C4N20_01860"/>
<dbReference type="EMBL" id="LS483487">
    <property type="protein sequence ID" value="SQJ08836.1"/>
    <property type="molecule type" value="Genomic_DNA"/>
</dbReference>
<dbReference type="AlphaFoldDB" id="A0AAX2JDD2"/>
<gene>
    <name evidence="1" type="ORF">NCTC12112_02250</name>
</gene>
<accession>A0AAX2JDD2</accession>
<organism evidence="1 2">
    <name type="scientific">Fusobacterium ulcerans</name>
    <dbReference type="NCBI Taxonomy" id="861"/>
    <lineage>
        <taxon>Bacteria</taxon>
        <taxon>Fusobacteriati</taxon>
        <taxon>Fusobacteriota</taxon>
        <taxon>Fusobacteriia</taxon>
        <taxon>Fusobacteriales</taxon>
        <taxon>Fusobacteriaceae</taxon>
        <taxon>Fusobacterium</taxon>
    </lineage>
</organism>
<dbReference type="Proteomes" id="UP000249008">
    <property type="component" value="Chromosome 1"/>
</dbReference>
<sequence>MPFISDPQGREEVEKVSRHLKLPVWKSYCKGDFRKWWNEWWDKIDIFAEKIEENVENVFTLLKGNTGITQVKNIEELGTKIKGEIYWDNSVTPKVPYLCVKTTEDITPTSNFITADNKNLAKDVYEETFLIEIGNPVQHELTFRKVGKVIIVFCNTRGGSINAVLDTYVVPENFRPSANTYITYSCISGNPYIKIGPDGKLSSRDNGATMHTLQSTTSYFITQVYISVNNI</sequence>
<dbReference type="RefSeq" id="WP_005981455.1">
    <property type="nucleotide sequence ID" value="NZ_CABKNW010000005.1"/>
</dbReference>
<proteinExistence type="predicted"/>
<reference evidence="1 2" key="1">
    <citation type="submission" date="2018-06" db="EMBL/GenBank/DDBJ databases">
        <authorList>
            <consortium name="Pathogen Informatics"/>
            <person name="Doyle S."/>
        </authorList>
    </citation>
    <scope>NUCLEOTIDE SEQUENCE [LARGE SCALE GENOMIC DNA]</scope>
    <source>
        <strain evidence="1 2">NCTC12112</strain>
    </source>
</reference>